<dbReference type="InterPro" id="IPR050490">
    <property type="entry name" value="Bact_solute-bd_prot1"/>
</dbReference>
<proteinExistence type="predicted"/>
<reference evidence="1 2" key="1">
    <citation type="submission" date="2019-11" db="EMBL/GenBank/DDBJ databases">
        <authorList>
            <person name="Jiang L.-Q."/>
        </authorList>
    </citation>
    <scope>NUCLEOTIDE SEQUENCE [LARGE SCALE GENOMIC DNA]</scope>
    <source>
        <strain evidence="1 2">YIM 132087</strain>
    </source>
</reference>
<evidence type="ECO:0000313" key="1">
    <source>
        <dbReference type="EMBL" id="MTD13372.1"/>
    </source>
</evidence>
<sequence length="363" mass="39746">MTWDHPRGYRVLDRLDLGIAWDRQSLEDFESRPVREFAATHQLAVVDHPNLGTCIADDALQPLDTLFAEPELAALRDRCAGPSFDSYTLDGRQWALPLDTATQVAAYRPDLLPAGEVPPTWDQVLTFAHHHRTVLCLGGAHAFLMFAAVCASLGSPWPEQEDRVSMDSVEALTIMAELLATGDPEEADHNPIGILERMARDPDAAVYCPLLYGYITYQEAAGGRRALQVADAPRGPAGIGSVLGGTGLALTSSAPTDTEHGRATLRQAISTLLSDEVQLDLYDELGGQSSLRAAWESDRAHGFYSRTRTTLDHAWVRPRNPGYPHFQHRASEVIRQGLMERQPPELILAGIVATRSAAAKERV</sequence>
<comment type="caution">
    <text evidence="1">The sequence shown here is derived from an EMBL/GenBank/DDBJ whole genome shotgun (WGS) entry which is preliminary data.</text>
</comment>
<dbReference type="AlphaFoldDB" id="A0A7K1FGX8"/>
<gene>
    <name evidence="1" type="ORF">GIS00_05350</name>
</gene>
<dbReference type="SUPFAM" id="SSF53850">
    <property type="entry name" value="Periplasmic binding protein-like II"/>
    <property type="match status" value="1"/>
</dbReference>
<accession>A0A7K1FGX8</accession>
<dbReference type="PANTHER" id="PTHR43649:SF12">
    <property type="entry name" value="DIACETYLCHITOBIOSE BINDING PROTEIN DASA"/>
    <property type="match status" value="1"/>
</dbReference>
<dbReference type="Proteomes" id="UP000460221">
    <property type="component" value="Unassembled WGS sequence"/>
</dbReference>
<dbReference type="PANTHER" id="PTHR43649">
    <property type="entry name" value="ARABINOSE-BINDING PROTEIN-RELATED"/>
    <property type="match status" value="1"/>
</dbReference>
<dbReference type="Gene3D" id="3.40.190.10">
    <property type="entry name" value="Periplasmic binding protein-like II"/>
    <property type="match status" value="2"/>
</dbReference>
<dbReference type="RefSeq" id="WP_154767241.1">
    <property type="nucleotide sequence ID" value="NZ_WLYK01000001.1"/>
</dbReference>
<protein>
    <submittedName>
        <fullName evidence="1">Extracellular solute-binding protein</fullName>
    </submittedName>
</protein>
<keyword evidence="2" id="KW-1185">Reference proteome</keyword>
<name>A0A7K1FGX8_9ACTN</name>
<dbReference type="Pfam" id="PF13416">
    <property type="entry name" value="SBP_bac_8"/>
    <property type="match status" value="1"/>
</dbReference>
<organism evidence="1 2">
    <name type="scientific">Nakamurella alba</name>
    <dbReference type="NCBI Taxonomy" id="2665158"/>
    <lineage>
        <taxon>Bacteria</taxon>
        <taxon>Bacillati</taxon>
        <taxon>Actinomycetota</taxon>
        <taxon>Actinomycetes</taxon>
        <taxon>Nakamurellales</taxon>
        <taxon>Nakamurellaceae</taxon>
        <taxon>Nakamurella</taxon>
    </lineage>
</organism>
<evidence type="ECO:0000313" key="2">
    <source>
        <dbReference type="Proteomes" id="UP000460221"/>
    </source>
</evidence>
<dbReference type="InterPro" id="IPR006059">
    <property type="entry name" value="SBP"/>
</dbReference>
<dbReference type="EMBL" id="WLYK01000001">
    <property type="protein sequence ID" value="MTD13372.1"/>
    <property type="molecule type" value="Genomic_DNA"/>
</dbReference>